<accession>A0A4U5MVG8</accession>
<evidence type="ECO:0000313" key="2">
    <source>
        <dbReference type="Proteomes" id="UP000298663"/>
    </source>
</evidence>
<dbReference type="AlphaFoldDB" id="A0A4U5MVG8"/>
<dbReference type="Proteomes" id="UP000298663">
    <property type="component" value="Unassembled WGS sequence"/>
</dbReference>
<proteinExistence type="predicted"/>
<name>A0A4U5MVG8_STECR</name>
<protein>
    <submittedName>
        <fullName evidence="1">Uncharacterized protein</fullName>
    </submittedName>
</protein>
<reference evidence="1 2" key="1">
    <citation type="journal article" date="2015" name="Genome Biol.">
        <title>Comparative genomics of Steinernema reveals deeply conserved gene regulatory networks.</title>
        <authorList>
            <person name="Dillman A.R."/>
            <person name="Macchietto M."/>
            <person name="Porter C.F."/>
            <person name="Rogers A."/>
            <person name="Williams B."/>
            <person name="Antoshechkin I."/>
            <person name="Lee M.M."/>
            <person name="Goodwin Z."/>
            <person name="Lu X."/>
            <person name="Lewis E.E."/>
            <person name="Goodrich-Blair H."/>
            <person name="Stock S.P."/>
            <person name="Adams B.J."/>
            <person name="Sternberg P.W."/>
            <person name="Mortazavi A."/>
        </authorList>
    </citation>
    <scope>NUCLEOTIDE SEQUENCE [LARGE SCALE GENOMIC DNA]</scope>
    <source>
        <strain evidence="1 2">ALL</strain>
    </source>
</reference>
<comment type="caution">
    <text evidence="1">The sequence shown here is derived from an EMBL/GenBank/DDBJ whole genome shotgun (WGS) entry which is preliminary data.</text>
</comment>
<organism evidence="1 2">
    <name type="scientific">Steinernema carpocapsae</name>
    <name type="common">Entomopathogenic nematode</name>
    <dbReference type="NCBI Taxonomy" id="34508"/>
    <lineage>
        <taxon>Eukaryota</taxon>
        <taxon>Metazoa</taxon>
        <taxon>Ecdysozoa</taxon>
        <taxon>Nematoda</taxon>
        <taxon>Chromadorea</taxon>
        <taxon>Rhabditida</taxon>
        <taxon>Tylenchina</taxon>
        <taxon>Panagrolaimomorpha</taxon>
        <taxon>Strongyloidoidea</taxon>
        <taxon>Steinernematidae</taxon>
        <taxon>Steinernema</taxon>
    </lineage>
</organism>
<keyword evidence="2" id="KW-1185">Reference proteome</keyword>
<gene>
    <name evidence="1" type="ORF">L596_020880</name>
</gene>
<dbReference type="EMBL" id="AZBU02000006">
    <property type="protein sequence ID" value="TKR73582.1"/>
    <property type="molecule type" value="Genomic_DNA"/>
</dbReference>
<sequence>MARMNLGLGMRVARLFWGPKAATNQILSTKNFLSAYTLSAPKFSTLNSRNFLLFALEQLIFWGFSSLI</sequence>
<evidence type="ECO:0000313" key="1">
    <source>
        <dbReference type="EMBL" id="TKR73582.1"/>
    </source>
</evidence>
<reference evidence="1 2" key="2">
    <citation type="journal article" date="2019" name="G3 (Bethesda)">
        <title>Hybrid Assembly of the Genome of the Entomopathogenic Nematode Steinernema carpocapsae Identifies the X-Chromosome.</title>
        <authorList>
            <person name="Serra L."/>
            <person name="Macchietto M."/>
            <person name="Macias-Munoz A."/>
            <person name="McGill C.J."/>
            <person name="Rodriguez I.M."/>
            <person name="Rodriguez B."/>
            <person name="Murad R."/>
            <person name="Mortazavi A."/>
        </authorList>
    </citation>
    <scope>NUCLEOTIDE SEQUENCE [LARGE SCALE GENOMIC DNA]</scope>
    <source>
        <strain evidence="1 2">ALL</strain>
    </source>
</reference>